<evidence type="ECO:0000313" key="4">
    <source>
        <dbReference type="EMBL" id="RVD78099.1"/>
    </source>
</evidence>
<organism evidence="4 5">
    <name type="scientific">Pseudomonas koreensis</name>
    <dbReference type="NCBI Taxonomy" id="198620"/>
    <lineage>
        <taxon>Bacteria</taxon>
        <taxon>Pseudomonadati</taxon>
        <taxon>Pseudomonadota</taxon>
        <taxon>Gammaproteobacteria</taxon>
        <taxon>Pseudomonadales</taxon>
        <taxon>Pseudomonadaceae</taxon>
        <taxon>Pseudomonas</taxon>
    </lineage>
</organism>
<feature type="domain" description="Glycosyl transferase family 1" evidence="3">
    <location>
        <begin position="276"/>
        <end position="446"/>
    </location>
</feature>
<evidence type="ECO:0000256" key="1">
    <source>
        <dbReference type="ARBA" id="ARBA00022676"/>
    </source>
</evidence>
<dbReference type="RefSeq" id="WP_127648800.1">
    <property type="nucleotide sequence ID" value="NZ_MKWS01000005.1"/>
</dbReference>
<dbReference type="GO" id="GO:1901135">
    <property type="term" value="P:carbohydrate derivative metabolic process"/>
    <property type="evidence" value="ECO:0007669"/>
    <property type="project" value="UniProtKB-ARBA"/>
</dbReference>
<name>A0AA94EQ26_9PSED</name>
<dbReference type="InterPro" id="IPR001296">
    <property type="entry name" value="Glyco_trans_1"/>
</dbReference>
<keyword evidence="2" id="KW-0808">Transferase</keyword>
<gene>
    <name evidence="4" type="ORF">A9HBioS_1944</name>
</gene>
<reference evidence="4 5" key="1">
    <citation type="submission" date="2016-10" db="EMBL/GenBank/DDBJ databases">
        <title>Search of new enzymes for the oxidation of sulfur compounds.</title>
        <authorList>
            <person name="Novo A."/>
            <person name="Moreira I.S."/>
            <person name="Castro P.M."/>
        </authorList>
    </citation>
    <scope>NUCLEOTIDE SEQUENCE [LARGE SCALE GENOMIC DNA]</scope>
    <source>
        <strain evidence="4 5">A9</strain>
    </source>
</reference>
<accession>A0AA94EQ26</accession>
<protein>
    <submittedName>
        <fullName evidence="4">Rhamnan synthesis protein F</fullName>
    </submittedName>
</protein>
<evidence type="ECO:0000256" key="2">
    <source>
        <dbReference type="ARBA" id="ARBA00022679"/>
    </source>
</evidence>
<dbReference type="CDD" id="cd03801">
    <property type="entry name" value="GT4_PimA-like"/>
    <property type="match status" value="1"/>
</dbReference>
<evidence type="ECO:0000313" key="5">
    <source>
        <dbReference type="Proteomes" id="UP000288002"/>
    </source>
</evidence>
<dbReference type="Pfam" id="PF05045">
    <property type="entry name" value="RgpF"/>
    <property type="match status" value="1"/>
</dbReference>
<dbReference type="InterPro" id="IPR007739">
    <property type="entry name" value="RgpF"/>
</dbReference>
<dbReference type="PANTHER" id="PTHR12526:SF629">
    <property type="entry name" value="TEICHURONIC ACID BIOSYNTHESIS GLYCOSYLTRANSFERASE TUAH-RELATED"/>
    <property type="match status" value="1"/>
</dbReference>
<keyword evidence="1" id="KW-0328">Glycosyltransferase</keyword>
<dbReference type="Pfam" id="PF00534">
    <property type="entry name" value="Glycos_transf_1"/>
    <property type="match status" value="1"/>
</dbReference>
<evidence type="ECO:0000259" key="3">
    <source>
        <dbReference type="Pfam" id="PF00534"/>
    </source>
</evidence>
<proteinExistence type="predicted"/>
<dbReference type="SUPFAM" id="SSF53756">
    <property type="entry name" value="UDP-Glycosyltransferase/glycogen phosphorylase"/>
    <property type="match status" value="1"/>
</dbReference>
<dbReference type="EMBL" id="MKWS01000005">
    <property type="protein sequence ID" value="RVD78099.1"/>
    <property type="molecule type" value="Genomic_DNA"/>
</dbReference>
<dbReference type="Proteomes" id="UP000288002">
    <property type="component" value="Unassembled WGS sequence"/>
</dbReference>
<dbReference type="PANTHER" id="PTHR12526">
    <property type="entry name" value="GLYCOSYLTRANSFERASE"/>
    <property type="match status" value="1"/>
</dbReference>
<dbReference type="Gene3D" id="3.40.50.2000">
    <property type="entry name" value="Glycogen Phosphorylase B"/>
    <property type="match status" value="1"/>
</dbReference>
<sequence length="819" mass="91638">MNELKKKMRNKGRQVKQLALGIAQGIYARAYIKAKGDALVFDPVFYLNQYPDIKNSGTDPFSHYVFHGRKEGRVGHSPVLNQSSFEMAQLDPARETVIVVSHEASRTGAPILSLNLIMMLKHHYNVIAMVLGGGELTDEFKNSGAVFIDATGMRFNPDHARVLIDKICSLNSIKFALINSVESRVVLQGLAANFVPSISLLHEFSAYTRPKTAFMETMFWSTRTVFSSSVIHQSAVRDFPNLADFPVHILPQGRCEVTFADVDEEKVALEEVRLRNIFKKLKVGHKRIVLGAGLIQLRKGVDLFIDCAARVLESGQMDGLHFVWVGKGYDPEGDVQYSAYLHDQILRAGLEDHVTFIPETSAIHVVYDEAAAVLITSRLDPLPNVAIDAMSLGLPVLCFDKTTGIVDFLEECGLRDACVARYLHVPDMARQLAALMKDETAVSSIGKTLKEASARRFAMQTYIDGLESIAKEAIAQTRQEKADYITIEQADVYRSDFIPRYHRTISDFDTLRMHGRSWASNIKERRLFPGFHPAVFAEQSKAYTPGQNPLASYLRAGKPEGPWVHEVLTPASTISTELSNTRIALHVHVFYADLFEQILDCLSVNTVRPDLFLSAPSESVKAELEALSHKYPGKVIAIEVVPNKGRDIGPFLSAFNRRHLREYEIIGHLHTKKSKDQSNPEVGSVWYDFLLENLLGKSNPMADVITSKLVSDPRIGMVFADDPHIVCWGKNRPYAEELQARLALNPLPENIVFPVGTMFWARTESLRSLDALELSWSDYPDEPLPYDGSMLHALERLFPLIVQSNGYDIALTNVKSITR</sequence>
<dbReference type="GO" id="GO:0016757">
    <property type="term" value="F:glycosyltransferase activity"/>
    <property type="evidence" value="ECO:0007669"/>
    <property type="project" value="UniProtKB-KW"/>
</dbReference>
<dbReference type="AlphaFoldDB" id="A0AA94EQ26"/>
<comment type="caution">
    <text evidence="4">The sequence shown here is derived from an EMBL/GenBank/DDBJ whole genome shotgun (WGS) entry which is preliminary data.</text>
</comment>